<keyword evidence="2" id="KW-1185">Reference proteome</keyword>
<dbReference type="InParanoid" id="A0A1B7MEP0"/>
<dbReference type="STRING" id="1314800.A0A1B7MEP0"/>
<reference evidence="1 2" key="1">
    <citation type="submission" date="2016-06" db="EMBL/GenBank/DDBJ databases">
        <title>Comparative genomics of the ectomycorrhizal sister species Rhizopogon vinicolor and Rhizopogon vesiculosus (Basidiomycota: Boletales) reveals a divergence of the mating type B locus.</title>
        <authorList>
            <consortium name="DOE Joint Genome Institute"/>
            <person name="Mujic A.B."/>
            <person name="Kuo A."/>
            <person name="Tritt A."/>
            <person name="Lipzen A."/>
            <person name="Chen C."/>
            <person name="Johnson J."/>
            <person name="Sharma A."/>
            <person name="Barry K."/>
            <person name="Grigoriev I.V."/>
            <person name="Spatafora J.W."/>
        </authorList>
    </citation>
    <scope>NUCLEOTIDE SEQUENCE [LARGE SCALE GENOMIC DNA]</scope>
    <source>
        <strain evidence="1 2">AM-OR11-026</strain>
    </source>
</reference>
<evidence type="ECO:0008006" key="3">
    <source>
        <dbReference type="Google" id="ProtNLM"/>
    </source>
</evidence>
<organism evidence="1 2">
    <name type="scientific">Rhizopogon vinicolor AM-OR11-026</name>
    <dbReference type="NCBI Taxonomy" id="1314800"/>
    <lineage>
        <taxon>Eukaryota</taxon>
        <taxon>Fungi</taxon>
        <taxon>Dikarya</taxon>
        <taxon>Basidiomycota</taxon>
        <taxon>Agaricomycotina</taxon>
        <taxon>Agaricomycetes</taxon>
        <taxon>Agaricomycetidae</taxon>
        <taxon>Boletales</taxon>
        <taxon>Suillineae</taxon>
        <taxon>Rhizopogonaceae</taxon>
        <taxon>Rhizopogon</taxon>
    </lineage>
</organism>
<dbReference type="EMBL" id="KV449615">
    <property type="protein sequence ID" value="OAX31072.1"/>
    <property type="molecule type" value="Genomic_DNA"/>
</dbReference>
<dbReference type="OrthoDB" id="2650954at2759"/>
<name>A0A1B7MEP0_9AGAM</name>
<evidence type="ECO:0000313" key="2">
    <source>
        <dbReference type="Proteomes" id="UP000092154"/>
    </source>
</evidence>
<sequence>MNRLDSELLQRSFVKLTATFPKRLTSLYMSLRTGHTPLNKYLHRIGKIESPHCLHCQGIEETMHHFLLSCPFYQRERHILINTLGRKASSIPFLLTDTNATPHLVQYINASGRLKTTFGEVPLPRKPPD</sequence>
<dbReference type="AlphaFoldDB" id="A0A1B7MEP0"/>
<evidence type="ECO:0000313" key="1">
    <source>
        <dbReference type="EMBL" id="OAX31072.1"/>
    </source>
</evidence>
<gene>
    <name evidence="1" type="ORF">K503DRAFT_704273</name>
</gene>
<accession>A0A1B7MEP0</accession>
<dbReference type="Proteomes" id="UP000092154">
    <property type="component" value="Unassembled WGS sequence"/>
</dbReference>
<protein>
    <recommendedName>
        <fullName evidence="3">Reverse transcriptase zinc-binding domain-containing protein</fullName>
    </recommendedName>
</protein>
<proteinExistence type="predicted"/>